<dbReference type="InParanoid" id="A0A7J7C2V4"/>
<dbReference type="PANTHER" id="PTHR33602">
    <property type="entry name" value="REGULATORY PROTEIN RECX FAMILY PROTEIN"/>
    <property type="match status" value="1"/>
</dbReference>
<dbReference type="EMBL" id="JAAARO010000021">
    <property type="protein sequence ID" value="KAF5728489.1"/>
    <property type="molecule type" value="Genomic_DNA"/>
</dbReference>
<dbReference type="AlphaFoldDB" id="A0A7J7C2V4"/>
<dbReference type="Proteomes" id="UP000593562">
    <property type="component" value="Unassembled WGS sequence"/>
</dbReference>
<dbReference type="GO" id="GO:0005737">
    <property type="term" value="C:cytoplasm"/>
    <property type="evidence" value="ECO:0007669"/>
    <property type="project" value="UniProtKB-SubCell"/>
</dbReference>
<dbReference type="InterPro" id="IPR003783">
    <property type="entry name" value="Regulatory_RecX"/>
</dbReference>
<keyword evidence="4" id="KW-0963">Cytoplasm</keyword>
<comment type="caution">
    <text evidence="7">The sequence shown here is derived from an EMBL/GenBank/DDBJ whole genome shotgun (WGS) entry which is preliminary data.</text>
</comment>
<dbReference type="InterPro" id="IPR036388">
    <property type="entry name" value="WH-like_DNA-bd_sf"/>
</dbReference>
<evidence type="ECO:0000256" key="4">
    <source>
        <dbReference type="ARBA" id="ARBA00022490"/>
    </source>
</evidence>
<dbReference type="Pfam" id="PF02631">
    <property type="entry name" value="RecX_HTH2"/>
    <property type="match status" value="1"/>
</dbReference>
<dbReference type="Pfam" id="PF21981">
    <property type="entry name" value="RecX_HTH3"/>
    <property type="match status" value="1"/>
</dbReference>
<name>A0A7J7C2V4_TRIWF</name>
<evidence type="ECO:0000313" key="7">
    <source>
        <dbReference type="EMBL" id="KAF5728489.1"/>
    </source>
</evidence>
<sequence>MAIPARNLASKLSLGLQSRVFSIPWVKTNKSMLCMKGRACSSSVPVRYIPNKVARTKEPKNSPSLKSFRENDEVGESWNGVERRSIILSEEKSGSRKPITEKNFAFDDAKKVEQYVPDGSAWSGKEIDQNFATVGLELMDEPEEVDEEIESYQGKAKQKILQDGKTMKDAEKLAVGKLATRAFTAVELRKKLLGKKFPPDTVEAVITDFQSRGLLNDSLYAETFAQSRFSSSSWGPRRIKQALFKKGVSEVDSEKAVKFVFKDGKSNEDQESNLGLSKQSMDHLFVQASKQWLRGQDVPKETRKSRIIRWLQYRGFSWGVVGSILKKLESQYPL</sequence>
<evidence type="ECO:0000259" key="6">
    <source>
        <dbReference type="Pfam" id="PF21981"/>
    </source>
</evidence>
<evidence type="ECO:0000259" key="5">
    <source>
        <dbReference type="Pfam" id="PF02631"/>
    </source>
</evidence>
<proteinExistence type="inferred from homology"/>
<dbReference type="FunCoup" id="A0A7J7C2V4">
    <property type="interactions" value="757"/>
</dbReference>
<evidence type="ECO:0000313" key="8">
    <source>
        <dbReference type="Proteomes" id="UP000593562"/>
    </source>
</evidence>
<organism evidence="7 8">
    <name type="scientific">Tripterygium wilfordii</name>
    <name type="common">Thunder God vine</name>
    <dbReference type="NCBI Taxonomy" id="458696"/>
    <lineage>
        <taxon>Eukaryota</taxon>
        <taxon>Viridiplantae</taxon>
        <taxon>Streptophyta</taxon>
        <taxon>Embryophyta</taxon>
        <taxon>Tracheophyta</taxon>
        <taxon>Spermatophyta</taxon>
        <taxon>Magnoliopsida</taxon>
        <taxon>eudicotyledons</taxon>
        <taxon>Gunneridae</taxon>
        <taxon>Pentapetalae</taxon>
        <taxon>rosids</taxon>
        <taxon>fabids</taxon>
        <taxon>Celastrales</taxon>
        <taxon>Celastraceae</taxon>
        <taxon>Tripterygium</taxon>
    </lineage>
</organism>
<dbReference type="InterPro" id="IPR053924">
    <property type="entry name" value="RecX_HTH_2nd"/>
</dbReference>
<comment type="similarity">
    <text evidence="2">Belongs to the RecX family.</text>
</comment>
<dbReference type="InterPro" id="IPR053925">
    <property type="entry name" value="RecX_HTH_3rd"/>
</dbReference>
<comment type="subcellular location">
    <subcellularLocation>
        <location evidence="1">Cytoplasm</location>
    </subcellularLocation>
</comment>
<protein>
    <recommendedName>
        <fullName evidence="3">Regulatory protein RecX</fullName>
    </recommendedName>
</protein>
<dbReference type="PANTHER" id="PTHR33602:SF1">
    <property type="entry name" value="REGULATORY PROTEIN RECX FAMILY PROTEIN"/>
    <property type="match status" value="1"/>
</dbReference>
<dbReference type="Gene3D" id="1.10.10.10">
    <property type="entry name" value="Winged helix-like DNA-binding domain superfamily/Winged helix DNA-binding domain"/>
    <property type="match status" value="3"/>
</dbReference>
<feature type="domain" description="RecX third three-helical" evidence="6">
    <location>
        <begin position="282"/>
        <end position="322"/>
    </location>
</feature>
<evidence type="ECO:0000256" key="2">
    <source>
        <dbReference type="ARBA" id="ARBA00009695"/>
    </source>
</evidence>
<dbReference type="HAMAP" id="MF_01114">
    <property type="entry name" value="RecX"/>
    <property type="match status" value="1"/>
</dbReference>
<gene>
    <name evidence="7" type="ORF">HS088_TW21G00637</name>
</gene>
<dbReference type="GO" id="GO:0006282">
    <property type="term" value="P:regulation of DNA repair"/>
    <property type="evidence" value="ECO:0007669"/>
    <property type="project" value="InterPro"/>
</dbReference>
<accession>A0A7J7C2V4</accession>
<keyword evidence="8" id="KW-1185">Reference proteome</keyword>
<reference evidence="7 8" key="1">
    <citation type="journal article" date="2020" name="Nat. Commun.">
        <title>Genome of Tripterygium wilfordii and identification of cytochrome P450 involved in triptolide biosynthesis.</title>
        <authorList>
            <person name="Tu L."/>
            <person name="Su P."/>
            <person name="Zhang Z."/>
            <person name="Gao L."/>
            <person name="Wang J."/>
            <person name="Hu T."/>
            <person name="Zhou J."/>
            <person name="Zhang Y."/>
            <person name="Zhao Y."/>
            <person name="Liu Y."/>
            <person name="Song Y."/>
            <person name="Tong Y."/>
            <person name="Lu Y."/>
            <person name="Yang J."/>
            <person name="Xu C."/>
            <person name="Jia M."/>
            <person name="Peters R.J."/>
            <person name="Huang L."/>
            <person name="Gao W."/>
        </authorList>
    </citation>
    <scope>NUCLEOTIDE SEQUENCE [LARGE SCALE GENOMIC DNA]</scope>
    <source>
        <strain evidence="8">cv. XIE 37</strain>
        <tissue evidence="7">Leaf</tissue>
    </source>
</reference>
<feature type="domain" description="RecX second three-helical" evidence="5">
    <location>
        <begin position="216"/>
        <end position="256"/>
    </location>
</feature>
<evidence type="ECO:0000256" key="3">
    <source>
        <dbReference type="ARBA" id="ARBA00018111"/>
    </source>
</evidence>
<evidence type="ECO:0000256" key="1">
    <source>
        <dbReference type="ARBA" id="ARBA00004496"/>
    </source>
</evidence>
<dbReference type="OrthoDB" id="543346at2759"/>